<evidence type="ECO:0000256" key="1">
    <source>
        <dbReference type="ARBA" id="ARBA00004141"/>
    </source>
</evidence>
<reference evidence="7 8" key="1">
    <citation type="submission" date="2018-10" db="EMBL/GenBank/DDBJ databases">
        <title>Phylogenomics of Brevibacillus.</title>
        <authorList>
            <person name="Dunlap C."/>
        </authorList>
    </citation>
    <scope>NUCLEOTIDE SEQUENCE [LARGE SCALE GENOMIC DNA]</scope>
    <source>
        <strain evidence="7 8">JCM 15716</strain>
    </source>
</reference>
<name>A0A3M8CZJ7_9BACL</name>
<dbReference type="InterPro" id="IPR003339">
    <property type="entry name" value="ABC/ECF_trnsptr_transmembrane"/>
</dbReference>
<dbReference type="AlphaFoldDB" id="A0A3M8CZJ7"/>
<gene>
    <name evidence="7" type="ORF">EDM56_26255</name>
</gene>
<dbReference type="InterPro" id="IPR051611">
    <property type="entry name" value="ECF_transporter_component"/>
</dbReference>
<evidence type="ECO:0000256" key="6">
    <source>
        <dbReference type="SAM" id="Phobius"/>
    </source>
</evidence>
<evidence type="ECO:0000313" key="8">
    <source>
        <dbReference type="Proteomes" id="UP000271031"/>
    </source>
</evidence>
<comment type="caution">
    <text evidence="7">The sequence shown here is derived from an EMBL/GenBank/DDBJ whole genome shotgun (WGS) entry which is preliminary data.</text>
</comment>
<evidence type="ECO:0000313" key="7">
    <source>
        <dbReference type="EMBL" id="RNB81224.1"/>
    </source>
</evidence>
<evidence type="ECO:0000256" key="2">
    <source>
        <dbReference type="ARBA" id="ARBA00022475"/>
    </source>
</evidence>
<evidence type="ECO:0000256" key="3">
    <source>
        <dbReference type="ARBA" id="ARBA00022692"/>
    </source>
</evidence>
<comment type="subcellular location">
    <subcellularLocation>
        <location evidence="1">Membrane</location>
        <topology evidence="1">Multi-pass membrane protein</topology>
    </subcellularLocation>
</comment>
<evidence type="ECO:0000256" key="4">
    <source>
        <dbReference type="ARBA" id="ARBA00022989"/>
    </source>
</evidence>
<dbReference type="Pfam" id="PF02361">
    <property type="entry name" value="CbiQ"/>
    <property type="match status" value="1"/>
</dbReference>
<dbReference type="CDD" id="cd16914">
    <property type="entry name" value="EcfT"/>
    <property type="match status" value="1"/>
</dbReference>
<feature type="transmembrane region" description="Helical" evidence="6">
    <location>
        <begin position="111"/>
        <end position="131"/>
    </location>
</feature>
<protein>
    <submittedName>
        <fullName evidence="7">Energy-coupling factor transporter transmembrane protein EcfT</fullName>
    </submittedName>
</protein>
<keyword evidence="8" id="KW-1185">Reference proteome</keyword>
<dbReference type="PANTHER" id="PTHR34857:SF2">
    <property type="entry name" value="SLL0384 PROTEIN"/>
    <property type="match status" value="1"/>
</dbReference>
<sequence>MGMDYEFAYSFKNPQLTGNWLLDLNPLSKLNMIVVFAILPIIAHTWQVNVTMILCYFLLAAAAGRFVQFAKTYLRFGLLIGSLLFLMRALFLPGEVTLFRFWIVNITQEGVHTGIWFSSLVVAICGAILLYQSVTRAKDFMYALEKLGAPRATSYVILSSLQSIIDLGKMAGVIMESQKARGIETDGTMFTRMKAFVPILAPLFLGAISNTEEKAVSMDARAFSQPIKNTHLCHLRPVPVWEKLMVIVVDLSFIGYIVWRVVA</sequence>
<keyword evidence="2" id="KW-1003">Cell membrane</keyword>
<organism evidence="7 8">
    <name type="scientific">Brevibacillus fluminis</name>
    <dbReference type="NCBI Taxonomy" id="511487"/>
    <lineage>
        <taxon>Bacteria</taxon>
        <taxon>Bacillati</taxon>
        <taxon>Bacillota</taxon>
        <taxon>Bacilli</taxon>
        <taxon>Bacillales</taxon>
        <taxon>Paenibacillaceae</taxon>
        <taxon>Brevibacillus</taxon>
    </lineage>
</organism>
<evidence type="ECO:0000256" key="5">
    <source>
        <dbReference type="ARBA" id="ARBA00023136"/>
    </source>
</evidence>
<feature type="transmembrane region" description="Helical" evidence="6">
    <location>
        <begin position="32"/>
        <end position="61"/>
    </location>
</feature>
<keyword evidence="3 6" id="KW-0812">Transmembrane</keyword>
<feature type="transmembrane region" description="Helical" evidence="6">
    <location>
        <begin position="73"/>
        <end position="91"/>
    </location>
</feature>
<dbReference type="GO" id="GO:0005886">
    <property type="term" value="C:plasma membrane"/>
    <property type="evidence" value="ECO:0007669"/>
    <property type="project" value="UniProtKB-ARBA"/>
</dbReference>
<keyword evidence="4 6" id="KW-1133">Transmembrane helix</keyword>
<accession>A0A3M8CZJ7</accession>
<proteinExistence type="predicted"/>
<dbReference type="OrthoDB" id="166227at2"/>
<dbReference type="EMBL" id="RHHQ01000023">
    <property type="protein sequence ID" value="RNB81224.1"/>
    <property type="molecule type" value="Genomic_DNA"/>
</dbReference>
<dbReference type="PANTHER" id="PTHR34857">
    <property type="entry name" value="SLL0384 PROTEIN"/>
    <property type="match status" value="1"/>
</dbReference>
<keyword evidence="5 6" id="KW-0472">Membrane</keyword>
<dbReference type="Proteomes" id="UP000271031">
    <property type="component" value="Unassembled WGS sequence"/>
</dbReference>